<comment type="caution">
    <text evidence="2">The sequence shown here is derived from an EMBL/GenBank/DDBJ whole genome shotgun (WGS) entry which is preliminary data.</text>
</comment>
<sequence>MDINTDALVSFIILWGTPSVMCTVAYLKMSKDEKRDVIEDFTTRRFILTIGFLTIGGFLASLGNLLSVNAIKFVGLALLIISGITSVVTMWRDKKAKSLLIVMLIGVAIYVWI</sequence>
<keyword evidence="1" id="KW-1133">Transmembrane helix</keyword>
<reference evidence="2 3" key="1">
    <citation type="journal article" date="2004" name="Extremophiles">
        <title>Halobacillus locisalis sp. nov., a halophilic bacterium isolated from a marine solar saltern of the Yellow Sea in Korea.</title>
        <authorList>
            <person name="Yoon J.H."/>
            <person name="Kang K.H."/>
            <person name="Oh T.K."/>
            <person name="Park Y.H."/>
        </authorList>
    </citation>
    <scope>NUCLEOTIDE SEQUENCE [LARGE SCALE GENOMIC DNA]</scope>
    <source>
        <strain evidence="2 3">KCTC 3788</strain>
    </source>
</reference>
<feature type="transmembrane region" description="Helical" evidence="1">
    <location>
        <begin position="73"/>
        <end position="91"/>
    </location>
</feature>
<name>A0A838CWA5_9BACI</name>
<evidence type="ECO:0000256" key="1">
    <source>
        <dbReference type="SAM" id="Phobius"/>
    </source>
</evidence>
<dbReference type="RefSeq" id="WP_181473097.1">
    <property type="nucleotide sequence ID" value="NZ_JACEFG010000003.1"/>
</dbReference>
<keyword evidence="1" id="KW-0812">Transmembrane</keyword>
<gene>
    <name evidence="2" type="ORF">H0266_14255</name>
</gene>
<dbReference type="AlphaFoldDB" id="A0A838CWA5"/>
<feature type="transmembrane region" description="Helical" evidence="1">
    <location>
        <begin position="6"/>
        <end position="27"/>
    </location>
</feature>
<keyword evidence="1" id="KW-0472">Membrane</keyword>
<evidence type="ECO:0000313" key="2">
    <source>
        <dbReference type="EMBL" id="MBA2176055.1"/>
    </source>
</evidence>
<accession>A0A838CWA5</accession>
<keyword evidence="3" id="KW-1185">Reference proteome</keyword>
<feature type="transmembrane region" description="Helical" evidence="1">
    <location>
        <begin position="47"/>
        <end position="67"/>
    </location>
</feature>
<evidence type="ECO:0000313" key="3">
    <source>
        <dbReference type="Proteomes" id="UP000571017"/>
    </source>
</evidence>
<feature type="transmembrane region" description="Helical" evidence="1">
    <location>
        <begin position="96"/>
        <end position="112"/>
    </location>
</feature>
<protein>
    <submittedName>
        <fullName evidence="2">Uncharacterized protein</fullName>
    </submittedName>
</protein>
<proteinExistence type="predicted"/>
<dbReference type="Proteomes" id="UP000571017">
    <property type="component" value="Unassembled WGS sequence"/>
</dbReference>
<dbReference type="EMBL" id="JACEFG010000003">
    <property type="protein sequence ID" value="MBA2176055.1"/>
    <property type="molecule type" value="Genomic_DNA"/>
</dbReference>
<organism evidence="2 3">
    <name type="scientific">Halobacillus locisalis</name>
    <dbReference type="NCBI Taxonomy" id="220753"/>
    <lineage>
        <taxon>Bacteria</taxon>
        <taxon>Bacillati</taxon>
        <taxon>Bacillota</taxon>
        <taxon>Bacilli</taxon>
        <taxon>Bacillales</taxon>
        <taxon>Bacillaceae</taxon>
        <taxon>Halobacillus</taxon>
    </lineage>
</organism>